<keyword evidence="2" id="KW-0175">Coiled coil</keyword>
<keyword evidence="3" id="KW-1133">Transmembrane helix</keyword>
<feature type="domain" description="Phage tail tape measure protein" evidence="4">
    <location>
        <begin position="240"/>
        <end position="440"/>
    </location>
</feature>
<feature type="transmembrane region" description="Helical" evidence="3">
    <location>
        <begin position="538"/>
        <end position="559"/>
    </location>
</feature>
<reference evidence="5" key="3">
    <citation type="submission" date="2023-07" db="EMBL/GenBank/DDBJ databases">
        <title>The extreme plant-growth-promoting properties of Pantoea phytobeneficialis PF55 revealed by functional and genomic analysis.</title>
        <authorList>
            <person name="Nascimento F.X."/>
            <person name="Marcio R.J."/>
        </authorList>
    </citation>
    <scope>NUCLEOTIDE SEQUENCE</scope>
    <source>
        <strain evidence="5">PF55</strain>
    </source>
</reference>
<organism evidence="6 7">
    <name type="scientific">Pantoea phytobeneficialis</name>
    <dbReference type="NCBI Taxonomy" id="2052056"/>
    <lineage>
        <taxon>Bacteria</taxon>
        <taxon>Pseudomonadati</taxon>
        <taxon>Pseudomonadota</taxon>
        <taxon>Gammaproteobacteria</taxon>
        <taxon>Enterobacterales</taxon>
        <taxon>Erwiniaceae</taxon>
        <taxon>Pantoea</taxon>
    </lineage>
</organism>
<gene>
    <name evidence="6" type="ORF">CTZ24_17305</name>
    <name evidence="5" type="ORF">Q3404_18970</name>
</gene>
<sequence length="949" mass="100088">MSNNLKIQVLLNAVDKATRPFKTVLNATKGLTAEIRQTQTSIKELDAQAGKIDGFRKTSAQLAVTQQKLKDAKAEAAALAVTFKSTERPTTQQARALEKARQAASELQTKSNSLRLSVQQQREALTAAGISTRNLSTEQQRLKTASAQATVSLSRQKQELQRLNAQQERLNQTSERYRKGQELSAKVRNAGAAGIGAATVGAVAASSVLRPGYDFALANSTLQATLGLDKNSPEFQSLRTQARSIGDNTAASANDAAQAQIIIAKAGGSADDIKAATPVTLNMSLANNRTMEESAELLMSTKNAFGLANSEVAHLGDVISATLNRTATKFEDLSDAMPYVASVAKNAKVSAEQTAAMIGALANNGTTGSMAGTGIRAMLLRVQAPTGEAFKAIKELGVKTADSKGNMRPFFTILKEMQKSFEKNRLGDAQQAEYLKTIFGEEAASSAVTLMKAAASGELDKLTTNFQQSDGSTEKLVKVQQDNLGGDFKELQSAYEAIGTDIYDQLDTSLRTLTQDTTKFLLKVDNWIQKNPALSSGIAKAATAGLILVGAIGAIGLVAWPVIAGVNLLIAGAGLLGTVFSIAGGAIVTAIGAISLPVVAVVAAVVAGALLIRKYWEPISAFIAGVAEGFTTAMGPISNAFGPLKPVFEWLGGKIKELWDWFGKLLEPVKSTQAELASAGDMGKKFGNMLAEALKIPGHALDQLRSGIDWVLEKLGIIDTKSDGLKDKVPSPDPVATGGAGVDTSGLQYSLATGGAPYRPVSSPSAAGGYTDRSQNTYQYEINMHEGMSKDDALALPYGEMQQNIDYRWPTNSRVGQRPAAQFIGPGDEKITLSGELRPEITGGAISLMTIRLLADQGMAWPLIGGNGMIYGMYVIENISNTHSEFFSNGTASKIMFTLSLKRVDESLTSMFGDLKQQADGLISGISNLPGQVTSAISSTVSSVGGLPG</sequence>
<feature type="coiled-coil region" evidence="2">
    <location>
        <begin position="146"/>
        <end position="180"/>
    </location>
</feature>
<keyword evidence="8" id="KW-1185">Reference proteome</keyword>
<name>A0AAP9H7C5_9GAMM</name>
<dbReference type="Proteomes" id="UP001171299">
    <property type="component" value="Unassembled WGS sequence"/>
</dbReference>
<accession>A0AAP9H7C5</accession>
<evidence type="ECO:0000256" key="3">
    <source>
        <dbReference type="SAM" id="Phobius"/>
    </source>
</evidence>
<dbReference type="RefSeq" id="WP_208724176.1">
    <property type="nucleotide sequence ID" value="NZ_CP024636.1"/>
</dbReference>
<evidence type="ECO:0000256" key="2">
    <source>
        <dbReference type="SAM" id="Coils"/>
    </source>
</evidence>
<keyword evidence="3" id="KW-0472">Membrane</keyword>
<evidence type="ECO:0000259" key="4">
    <source>
        <dbReference type="Pfam" id="PF10145"/>
    </source>
</evidence>
<protein>
    <submittedName>
        <fullName evidence="6">Phage tail tape measure protein</fullName>
    </submittedName>
</protein>
<keyword evidence="3" id="KW-0812">Transmembrane</keyword>
<reference evidence="6" key="2">
    <citation type="journal article" date="2020" name="Environ. Microbiol.">
        <title>The extreme plant-growth-promoting properties of Pantoea phytobeneficialis MSR2 revealed by functional and genomic analysis.</title>
        <authorList>
            <person name="Nascimento F.X."/>
            <person name="Hernandez A.G."/>
            <person name="Glick B.R."/>
            <person name="Rossi M.J."/>
        </authorList>
    </citation>
    <scope>NUCLEOTIDE SEQUENCE</scope>
    <source>
        <strain evidence="6">MSR2</strain>
    </source>
</reference>
<dbReference type="AlphaFoldDB" id="A0AAP9H7C5"/>
<dbReference type="NCBIfam" id="TIGR01760">
    <property type="entry name" value="tape_meas_TP901"/>
    <property type="match status" value="1"/>
</dbReference>
<evidence type="ECO:0000256" key="1">
    <source>
        <dbReference type="ARBA" id="ARBA00022612"/>
    </source>
</evidence>
<dbReference type="PANTHER" id="PTHR37813">
    <property type="entry name" value="FELS-2 PROPHAGE PROTEIN"/>
    <property type="match status" value="1"/>
</dbReference>
<proteinExistence type="predicted"/>
<keyword evidence="1" id="KW-1188">Viral release from host cell</keyword>
<feature type="transmembrane region" description="Helical" evidence="3">
    <location>
        <begin position="594"/>
        <end position="612"/>
    </location>
</feature>
<dbReference type="InterPro" id="IPR009734">
    <property type="entry name" value="Myoviridae_GpU"/>
</dbReference>
<dbReference type="EMBL" id="CP024636">
    <property type="protein sequence ID" value="QGR08085.1"/>
    <property type="molecule type" value="Genomic_DNA"/>
</dbReference>
<dbReference type="KEGG" id="ppho:CTZ24_17305"/>
<feature type="transmembrane region" description="Helical" evidence="3">
    <location>
        <begin position="566"/>
        <end position="588"/>
    </location>
</feature>
<evidence type="ECO:0000313" key="8">
    <source>
        <dbReference type="Proteomes" id="UP001171299"/>
    </source>
</evidence>
<evidence type="ECO:0000313" key="5">
    <source>
        <dbReference type="EMBL" id="MDO6408655.1"/>
    </source>
</evidence>
<dbReference type="Pfam" id="PF06995">
    <property type="entry name" value="Phage_P2_GpU"/>
    <property type="match status" value="1"/>
</dbReference>
<dbReference type="Pfam" id="PF10145">
    <property type="entry name" value="PhageMin_Tail"/>
    <property type="match status" value="1"/>
</dbReference>
<dbReference type="PANTHER" id="PTHR37813:SF1">
    <property type="entry name" value="FELS-2 PROPHAGE PROTEIN"/>
    <property type="match status" value="1"/>
</dbReference>
<dbReference type="InterPro" id="IPR010090">
    <property type="entry name" value="Phage_tape_meas"/>
</dbReference>
<reference evidence="7" key="1">
    <citation type="submission" date="2017-11" db="EMBL/GenBank/DDBJ databases">
        <title>Genome sequence of Pantoea sp. MSR2.</title>
        <authorList>
            <person name="Nascimento F.X."/>
        </authorList>
    </citation>
    <scope>NUCLEOTIDE SEQUENCE [LARGE SCALE GENOMIC DNA]</scope>
    <source>
        <strain evidence="7">MSR2</strain>
    </source>
</reference>
<evidence type="ECO:0000313" key="6">
    <source>
        <dbReference type="EMBL" id="QGR08085.1"/>
    </source>
</evidence>
<dbReference type="EMBL" id="JAUOOM010000020">
    <property type="protein sequence ID" value="MDO6408655.1"/>
    <property type="molecule type" value="Genomic_DNA"/>
</dbReference>
<feature type="coiled-coil region" evidence="2">
    <location>
        <begin position="55"/>
        <end position="117"/>
    </location>
</feature>
<evidence type="ECO:0000313" key="7">
    <source>
        <dbReference type="Proteomes" id="UP000424872"/>
    </source>
</evidence>
<dbReference type="Proteomes" id="UP000424872">
    <property type="component" value="Chromosome"/>
</dbReference>